<dbReference type="AlphaFoldDB" id="A0A917ETG4"/>
<evidence type="ECO:0000256" key="10">
    <source>
        <dbReference type="ARBA" id="ARBA00022932"/>
    </source>
</evidence>
<organism evidence="14 15">
    <name type="scientific">Nesterenkonia cremea</name>
    <dbReference type="NCBI Taxonomy" id="1882340"/>
    <lineage>
        <taxon>Bacteria</taxon>
        <taxon>Bacillati</taxon>
        <taxon>Actinomycetota</taxon>
        <taxon>Actinomycetes</taxon>
        <taxon>Micrococcales</taxon>
        <taxon>Micrococcaceae</taxon>
        <taxon>Nesterenkonia</taxon>
    </lineage>
</organism>
<evidence type="ECO:0000256" key="1">
    <source>
        <dbReference type="ARBA" id="ARBA00006360"/>
    </source>
</evidence>
<comment type="catalytic activity">
    <reaction evidence="11">
        <text>DNA(n) + a 2'-deoxyribonucleoside 5'-triphosphate = DNA(n+1) + diphosphate</text>
        <dbReference type="Rhea" id="RHEA:22508"/>
        <dbReference type="Rhea" id="RHEA-COMP:17339"/>
        <dbReference type="Rhea" id="RHEA-COMP:17340"/>
        <dbReference type="ChEBI" id="CHEBI:33019"/>
        <dbReference type="ChEBI" id="CHEBI:61560"/>
        <dbReference type="ChEBI" id="CHEBI:173112"/>
        <dbReference type="EC" id="2.7.7.7"/>
    </reaction>
</comment>
<evidence type="ECO:0000256" key="7">
    <source>
        <dbReference type="ARBA" id="ARBA00022741"/>
    </source>
</evidence>
<dbReference type="SUPFAM" id="SSF48019">
    <property type="entry name" value="post-AAA+ oligomerization domain-like"/>
    <property type="match status" value="1"/>
</dbReference>
<feature type="region of interest" description="Disordered" evidence="12">
    <location>
        <begin position="391"/>
        <end position="530"/>
    </location>
</feature>
<dbReference type="InterPro" id="IPR045085">
    <property type="entry name" value="HLD_clamp_pol_III_gamma_tau"/>
</dbReference>
<dbReference type="CDD" id="cd00009">
    <property type="entry name" value="AAA"/>
    <property type="match status" value="1"/>
</dbReference>
<evidence type="ECO:0000256" key="9">
    <source>
        <dbReference type="ARBA" id="ARBA00022840"/>
    </source>
</evidence>
<feature type="compositionally biased region" description="Low complexity" evidence="12">
    <location>
        <begin position="651"/>
        <end position="687"/>
    </location>
</feature>
<evidence type="ECO:0000256" key="12">
    <source>
        <dbReference type="SAM" id="MobiDB-lite"/>
    </source>
</evidence>
<feature type="compositionally biased region" description="Pro residues" evidence="12">
    <location>
        <begin position="630"/>
        <end position="650"/>
    </location>
</feature>
<evidence type="ECO:0000313" key="15">
    <source>
        <dbReference type="Proteomes" id="UP000633136"/>
    </source>
</evidence>
<dbReference type="GO" id="GO:0009360">
    <property type="term" value="C:DNA polymerase III complex"/>
    <property type="evidence" value="ECO:0007669"/>
    <property type="project" value="InterPro"/>
</dbReference>
<feature type="compositionally biased region" description="Acidic residues" evidence="12">
    <location>
        <begin position="929"/>
        <end position="941"/>
    </location>
</feature>
<dbReference type="SUPFAM" id="SSF52540">
    <property type="entry name" value="P-loop containing nucleoside triphosphate hydrolases"/>
    <property type="match status" value="1"/>
</dbReference>
<evidence type="ECO:0000256" key="2">
    <source>
        <dbReference type="ARBA" id="ARBA00012417"/>
    </source>
</evidence>
<feature type="compositionally biased region" description="Low complexity" evidence="12">
    <location>
        <begin position="792"/>
        <end position="810"/>
    </location>
</feature>
<feature type="compositionally biased region" description="Low complexity" evidence="12">
    <location>
        <begin position="402"/>
        <end position="470"/>
    </location>
</feature>
<feature type="compositionally biased region" description="Low complexity" evidence="12">
    <location>
        <begin position="906"/>
        <end position="915"/>
    </location>
</feature>
<dbReference type="InterPro" id="IPR050238">
    <property type="entry name" value="DNA_Rep/Repair_Clamp_Loader"/>
</dbReference>
<dbReference type="EMBL" id="BMIS01000021">
    <property type="protein sequence ID" value="GGE78757.1"/>
    <property type="molecule type" value="Genomic_DNA"/>
</dbReference>
<dbReference type="PANTHER" id="PTHR11669:SF0">
    <property type="entry name" value="PROTEIN STICHEL-LIKE 2"/>
    <property type="match status" value="1"/>
</dbReference>
<dbReference type="Gene3D" id="3.40.50.300">
    <property type="entry name" value="P-loop containing nucleotide triphosphate hydrolases"/>
    <property type="match status" value="1"/>
</dbReference>
<name>A0A917ETG4_9MICC</name>
<feature type="compositionally biased region" description="Pro residues" evidence="12">
    <location>
        <begin position="889"/>
        <end position="903"/>
    </location>
</feature>
<comment type="caution">
    <text evidence="14">The sequence shown here is derived from an EMBL/GenBank/DDBJ whole genome shotgun (WGS) entry which is preliminary data.</text>
</comment>
<keyword evidence="9" id="KW-0067">ATP-binding</keyword>
<dbReference type="InterPro" id="IPR008921">
    <property type="entry name" value="DNA_pol3_clamp-load_cplx_C"/>
</dbReference>
<dbReference type="GO" id="GO:0006261">
    <property type="term" value="P:DNA-templated DNA replication"/>
    <property type="evidence" value="ECO:0007669"/>
    <property type="project" value="TreeGrafter"/>
</dbReference>
<dbReference type="Gene3D" id="1.10.8.60">
    <property type="match status" value="1"/>
</dbReference>
<dbReference type="InterPro" id="IPR012763">
    <property type="entry name" value="DNA_pol_III_sug/sutau_N"/>
</dbReference>
<proteinExistence type="inferred from homology"/>
<dbReference type="CDD" id="cd18137">
    <property type="entry name" value="HLD_clamp_pol_III_gamma_tau"/>
    <property type="match status" value="1"/>
</dbReference>
<dbReference type="GO" id="GO:0003887">
    <property type="term" value="F:DNA-directed DNA polymerase activity"/>
    <property type="evidence" value="ECO:0007669"/>
    <property type="project" value="UniProtKB-KW"/>
</dbReference>
<dbReference type="RefSeq" id="WP_188686934.1">
    <property type="nucleotide sequence ID" value="NZ_BMIS01000021.1"/>
</dbReference>
<keyword evidence="6" id="KW-0479">Metal-binding</keyword>
<keyword evidence="5" id="KW-0235">DNA replication</keyword>
<evidence type="ECO:0000256" key="3">
    <source>
        <dbReference type="ARBA" id="ARBA00022679"/>
    </source>
</evidence>
<dbReference type="GO" id="GO:0005524">
    <property type="term" value="F:ATP binding"/>
    <property type="evidence" value="ECO:0007669"/>
    <property type="project" value="UniProtKB-KW"/>
</dbReference>
<dbReference type="Pfam" id="PF13177">
    <property type="entry name" value="DNA_pol3_delta2"/>
    <property type="match status" value="1"/>
</dbReference>
<feature type="compositionally biased region" description="Low complexity" evidence="12">
    <location>
        <begin position="610"/>
        <end position="629"/>
    </location>
</feature>
<evidence type="ECO:0000256" key="4">
    <source>
        <dbReference type="ARBA" id="ARBA00022695"/>
    </source>
</evidence>
<dbReference type="Proteomes" id="UP000633136">
    <property type="component" value="Unassembled WGS sequence"/>
</dbReference>
<dbReference type="FunFam" id="3.40.50.300:FF:000014">
    <property type="entry name" value="DNA polymerase III subunit gamma/tau"/>
    <property type="match status" value="1"/>
</dbReference>
<dbReference type="InterPro" id="IPR027417">
    <property type="entry name" value="P-loop_NTPase"/>
</dbReference>
<feature type="compositionally biased region" description="Acidic residues" evidence="12">
    <location>
        <begin position="701"/>
        <end position="715"/>
    </location>
</feature>
<feature type="region of interest" description="Disordered" evidence="12">
    <location>
        <begin position="609"/>
        <end position="946"/>
    </location>
</feature>
<feature type="domain" description="AAA+ ATPase" evidence="13">
    <location>
        <begin position="36"/>
        <end position="184"/>
    </location>
</feature>
<keyword evidence="4" id="KW-0548">Nucleotidyltransferase</keyword>
<dbReference type="NCBIfam" id="TIGR02397">
    <property type="entry name" value="dnaX_nterm"/>
    <property type="match status" value="1"/>
</dbReference>
<evidence type="ECO:0000313" key="14">
    <source>
        <dbReference type="EMBL" id="GGE78757.1"/>
    </source>
</evidence>
<dbReference type="GO" id="GO:0046872">
    <property type="term" value="F:metal ion binding"/>
    <property type="evidence" value="ECO:0007669"/>
    <property type="project" value="UniProtKB-KW"/>
</dbReference>
<reference evidence="14" key="1">
    <citation type="journal article" date="2014" name="Int. J. Syst. Evol. Microbiol.">
        <title>Complete genome sequence of Corynebacterium casei LMG S-19264T (=DSM 44701T), isolated from a smear-ripened cheese.</title>
        <authorList>
            <consortium name="US DOE Joint Genome Institute (JGI-PGF)"/>
            <person name="Walter F."/>
            <person name="Albersmeier A."/>
            <person name="Kalinowski J."/>
            <person name="Ruckert C."/>
        </authorList>
    </citation>
    <scope>NUCLEOTIDE SEQUENCE</scope>
    <source>
        <strain evidence="14">CGMCC 1.15388</strain>
    </source>
</reference>
<reference evidence="14" key="2">
    <citation type="submission" date="2020-09" db="EMBL/GenBank/DDBJ databases">
        <authorList>
            <person name="Sun Q."/>
            <person name="Zhou Y."/>
        </authorList>
    </citation>
    <scope>NUCLEOTIDE SEQUENCE</scope>
    <source>
        <strain evidence="14">CGMCC 1.15388</strain>
    </source>
</reference>
<evidence type="ECO:0000256" key="6">
    <source>
        <dbReference type="ARBA" id="ARBA00022723"/>
    </source>
</evidence>
<dbReference type="InterPro" id="IPR022754">
    <property type="entry name" value="DNA_pol_III_gamma-3"/>
</dbReference>
<accession>A0A917ETG4</accession>
<dbReference type="NCBIfam" id="NF005846">
    <property type="entry name" value="PRK07764.1-6"/>
    <property type="match status" value="1"/>
</dbReference>
<keyword evidence="8" id="KW-0862">Zinc</keyword>
<evidence type="ECO:0000259" key="13">
    <source>
        <dbReference type="SMART" id="SM00382"/>
    </source>
</evidence>
<keyword evidence="3" id="KW-0808">Transferase</keyword>
<keyword evidence="15" id="KW-1185">Reference proteome</keyword>
<evidence type="ECO:0000256" key="11">
    <source>
        <dbReference type="ARBA" id="ARBA00049244"/>
    </source>
</evidence>
<dbReference type="Pfam" id="PF12169">
    <property type="entry name" value="DNA_pol3_gamma3"/>
    <property type="match status" value="1"/>
</dbReference>
<gene>
    <name evidence="14" type="ORF">GCM10011401_27560</name>
</gene>
<dbReference type="PANTHER" id="PTHR11669">
    <property type="entry name" value="REPLICATION FACTOR C / DNA POLYMERASE III GAMMA-TAU SUBUNIT"/>
    <property type="match status" value="1"/>
</dbReference>
<dbReference type="InterPro" id="IPR003593">
    <property type="entry name" value="AAA+_ATPase"/>
</dbReference>
<dbReference type="EC" id="2.7.7.7" evidence="2"/>
<sequence length="968" mass="100122">MSTALYRRYRPDTFSDVIGQEHVTAPLITALGKDAVSHAYLFSGPRGCGKTTSARILARCLNCEQGPTGHPCGQCESCRDLATGGSGSLDVIEIDAASHGGVDDARDLRERATFAPVRDRYKIFIIDEAHMVTAAGFNALLKIVEEPPAHIKFIFATTEPDKVIGTIRSRTHHYPFRLVPPEPLLEYLQKLCEQESVPVAPGVLSLVIRAGGGSVRDTLSVLDQLIAGSEDTGIDYDRATALLGFTHTTLLDDVVDSVAALDGSTAFGVVDRVVQSGQDPRRFVEDLLERLRDLIIVKSVPDSPGAILRGVPEDQIRRMQEQASTVGAAELSRAADITAQALTDMVGATSPRLHLELLMARLLLPHAEQGHASLAARLERLERRVDFVSGAGVTPADEHPTPAAAAAPAAEQPAAAERPAPAQEPAPRQSEPEAPAQPSAPAPAAAPAQPQESAPAPAASAPQSGAPSQEPADDWAMPGVPREPGAAPASNPADEWAAPGVDRQPTQQDAAQPKAPQPAGGAPPSGGSKVQMMQRAWPDIVDTLKGHSRMLWMLVKGNVSVGGFDGQTLTLAFSNDGARNTFANRNGDQALNAAIQQVLGMQVSFDLVTGGAPPADDGGAPKAEAGPARTPDPAPAAAPEAPEPAAPAPEPSVAESPESAASPAATAPAAAAEPSAPAASPAESAPAAPAPEPDGAPAWVTEEEAPDPVEPEPEDPPQPPSPHPAWNGEPSRDPAGVTDSDDAPEEKDPFYEASQAGPSAPPAAQEPPEDLHPGSWEDPYAQGPGPYSGNGTPQSSPAQQSSPAPHPSTQEPAPEAYKPLEEKPKVPVFARKSVGAPPASSGGPSSAASGQSETSQSAASPSAPANSRLAEIKQRMAQRRANAGVAHDTPPPDPMYDQGPPPDLDQAGPAGQAPSAPVPGPQGGAPAPEVEEVPSDDDIAVEESSVFGRRALERLLGATLIEERRLDA</sequence>
<dbReference type="Pfam" id="PF22608">
    <property type="entry name" value="DNAX_ATPase_lid"/>
    <property type="match status" value="1"/>
</dbReference>
<dbReference type="SMART" id="SM00382">
    <property type="entry name" value="AAA"/>
    <property type="match status" value="1"/>
</dbReference>
<dbReference type="GO" id="GO:0003677">
    <property type="term" value="F:DNA binding"/>
    <property type="evidence" value="ECO:0007669"/>
    <property type="project" value="InterPro"/>
</dbReference>
<evidence type="ECO:0000256" key="8">
    <source>
        <dbReference type="ARBA" id="ARBA00022833"/>
    </source>
</evidence>
<keyword evidence="10" id="KW-0239">DNA-directed DNA polymerase</keyword>
<evidence type="ECO:0000256" key="5">
    <source>
        <dbReference type="ARBA" id="ARBA00022705"/>
    </source>
</evidence>
<keyword evidence="7" id="KW-0547">Nucleotide-binding</keyword>
<protein>
    <recommendedName>
        <fullName evidence="2">DNA-directed DNA polymerase</fullName>
        <ecNumber evidence="2">2.7.7.7</ecNumber>
    </recommendedName>
</protein>
<dbReference type="Gene3D" id="1.20.272.10">
    <property type="match status" value="1"/>
</dbReference>
<comment type="similarity">
    <text evidence="1">Belongs to the DnaX/STICHEL family.</text>
</comment>
<feature type="compositionally biased region" description="Low complexity" evidence="12">
    <location>
        <begin position="504"/>
        <end position="527"/>
    </location>
</feature>
<feature type="compositionally biased region" description="Low complexity" evidence="12">
    <location>
        <begin position="835"/>
        <end position="869"/>
    </location>
</feature>